<dbReference type="PROSITE" id="PS00344">
    <property type="entry name" value="GATA_ZN_FINGER_1"/>
    <property type="match status" value="1"/>
</dbReference>
<feature type="domain" description="GATA-type" evidence="10">
    <location>
        <begin position="467"/>
        <end position="520"/>
    </location>
</feature>
<keyword evidence="4" id="KW-0862">Zinc</keyword>
<dbReference type="Gene3D" id="3.30.50.10">
    <property type="entry name" value="Erythroid Transcription Factor GATA-1, subunit A"/>
    <property type="match status" value="1"/>
</dbReference>
<evidence type="ECO:0000256" key="8">
    <source>
        <dbReference type="PROSITE-ProRule" id="PRU00094"/>
    </source>
</evidence>
<evidence type="ECO:0000256" key="7">
    <source>
        <dbReference type="ARBA" id="ARBA00023242"/>
    </source>
</evidence>
<accession>A0A1G4IWW2</accession>
<dbReference type="GO" id="GO:0005634">
    <property type="term" value="C:nucleus"/>
    <property type="evidence" value="ECO:0007669"/>
    <property type="project" value="UniProtKB-SubCell"/>
</dbReference>
<evidence type="ECO:0000256" key="6">
    <source>
        <dbReference type="ARBA" id="ARBA00023163"/>
    </source>
</evidence>
<evidence type="ECO:0000259" key="10">
    <source>
        <dbReference type="PROSITE" id="PS50114"/>
    </source>
</evidence>
<evidence type="ECO:0000256" key="3">
    <source>
        <dbReference type="ARBA" id="ARBA00022771"/>
    </source>
</evidence>
<proteinExistence type="predicted"/>
<dbReference type="InterPro" id="IPR013860">
    <property type="entry name" value="AreA_GATA"/>
</dbReference>
<dbReference type="GO" id="GO:0045944">
    <property type="term" value="P:positive regulation of transcription by RNA polymerase II"/>
    <property type="evidence" value="ECO:0007669"/>
    <property type="project" value="TreeGrafter"/>
</dbReference>
<gene>
    <name evidence="11" type="ORF">LANO_0B02740G</name>
</gene>
<dbReference type="FunFam" id="3.30.50.10:FF:000007">
    <property type="entry name" value="Nitrogen regulatory AreA, N-terminal"/>
    <property type="match status" value="1"/>
</dbReference>
<feature type="region of interest" description="Disordered" evidence="9">
    <location>
        <begin position="518"/>
        <end position="724"/>
    </location>
</feature>
<dbReference type="GO" id="GO:0000981">
    <property type="term" value="F:DNA-binding transcription factor activity, RNA polymerase II-specific"/>
    <property type="evidence" value="ECO:0007669"/>
    <property type="project" value="TreeGrafter"/>
</dbReference>
<evidence type="ECO:0000256" key="1">
    <source>
        <dbReference type="ARBA" id="ARBA00004123"/>
    </source>
</evidence>
<dbReference type="EMBL" id="LT598450">
    <property type="protein sequence ID" value="SCU81344.1"/>
    <property type="molecule type" value="Genomic_DNA"/>
</dbReference>
<evidence type="ECO:0000313" key="12">
    <source>
        <dbReference type="Proteomes" id="UP000189911"/>
    </source>
</evidence>
<feature type="compositionally biased region" description="Basic residues" evidence="9">
    <location>
        <begin position="550"/>
        <end position="560"/>
    </location>
</feature>
<name>A0A1G4IWW2_9SACH</name>
<dbReference type="InterPro" id="IPR013088">
    <property type="entry name" value="Znf_NHR/GATA"/>
</dbReference>
<dbReference type="SMART" id="SM00401">
    <property type="entry name" value="ZnF_GATA"/>
    <property type="match status" value="1"/>
</dbReference>
<evidence type="ECO:0000256" key="9">
    <source>
        <dbReference type="SAM" id="MobiDB-lite"/>
    </source>
</evidence>
<keyword evidence="2" id="KW-0479">Metal-binding</keyword>
<feature type="compositionally biased region" description="Low complexity" evidence="9">
    <location>
        <begin position="592"/>
        <end position="607"/>
    </location>
</feature>
<evidence type="ECO:0000256" key="5">
    <source>
        <dbReference type="ARBA" id="ARBA00023015"/>
    </source>
</evidence>
<dbReference type="Pfam" id="PF08550">
    <property type="entry name" value="GATA_AreA"/>
    <property type="match status" value="1"/>
</dbReference>
<comment type="subcellular location">
    <subcellularLocation>
        <location evidence="1">Nucleus</location>
    </subcellularLocation>
</comment>
<feature type="compositionally biased region" description="Low complexity" evidence="9">
    <location>
        <begin position="174"/>
        <end position="185"/>
    </location>
</feature>
<dbReference type="GO" id="GO:0000122">
    <property type="term" value="P:negative regulation of transcription by RNA polymerase II"/>
    <property type="evidence" value="ECO:0007669"/>
    <property type="project" value="TreeGrafter"/>
</dbReference>
<dbReference type="Proteomes" id="UP000189911">
    <property type="component" value="Chromosome B"/>
</dbReference>
<dbReference type="InterPro" id="IPR000679">
    <property type="entry name" value="Znf_GATA"/>
</dbReference>
<keyword evidence="7" id="KW-0539">Nucleus</keyword>
<feature type="compositionally biased region" description="Polar residues" evidence="9">
    <location>
        <begin position="608"/>
        <end position="622"/>
    </location>
</feature>
<dbReference type="PANTHER" id="PTHR10071">
    <property type="entry name" value="TRANSCRIPTION FACTOR GATA FAMILY MEMBER"/>
    <property type="match status" value="1"/>
</dbReference>
<evidence type="ECO:0000313" key="11">
    <source>
        <dbReference type="EMBL" id="SCU81344.1"/>
    </source>
</evidence>
<dbReference type="GO" id="GO:0008270">
    <property type="term" value="F:zinc ion binding"/>
    <property type="evidence" value="ECO:0007669"/>
    <property type="project" value="UniProtKB-KW"/>
</dbReference>
<organism evidence="11 12">
    <name type="scientific">Lachancea nothofagi CBS 11611</name>
    <dbReference type="NCBI Taxonomy" id="1266666"/>
    <lineage>
        <taxon>Eukaryota</taxon>
        <taxon>Fungi</taxon>
        <taxon>Dikarya</taxon>
        <taxon>Ascomycota</taxon>
        <taxon>Saccharomycotina</taxon>
        <taxon>Saccharomycetes</taxon>
        <taxon>Saccharomycetales</taxon>
        <taxon>Saccharomycetaceae</taxon>
        <taxon>Lachancea</taxon>
    </lineage>
</organism>
<feature type="compositionally biased region" description="Polar residues" evidence="9">
    <location>
        <begin position="561"/>
        <end position="577"/>
    </location>
</feature>
<dbReference type="PANTHER" id="PTHR10071:SF281">
    <property type="entry name" value="BOX A-BINDING FACTOR-RELATED"/>
    <property type="match status" value="1"/>
</dbReference>
<dbReference type="AlphaFoldDB" id="A0A1G4IWW2"/>
<keyword evidence="3 8" id="KW-0863">Zinc-finger</keyword>
<keyword evidence="5" id="KW-0805">Transcription regulation</keyword>
<reference evidence="12" key="1">
    <citation type="submission" date="2016-03" db="EMBL/GenBank/DDBJ databases">
        <authorList>
            <person name="Devillers Hugo."/>
        </authorList>
    </citation>
    <scope>NUCLEOTIDE SEQUENCE [LARGE SCALE GENOMIC DNA]</scope>
</reference>
<dbReference type="PRINTS" id="PR00619">
    <property type="entry name" value="GATAZNFINGER"/>
</dbReference>
<feature type="region of interest" description="Disordered" evidence="9">
    <location>
        <begin position="149"/>
        <end position="199"/>
    </location>
</feature>
<keyword evidence="12" id="KW-1185">Reference proteome</keyword>
<dbReference type="CDD" id="cd00202">
    <property type="entry name" value="ZnF_GATA"/>
    <property type="match status" value="1"/>
</dbReference>
<keyword evidence="6" id="KW-0804">Transcription</keyword>
<protein>
    <submittedName>
        <fullName evidence="11">LANO_0B02740g1_1</fullName>
    </submittedName>
</protein>
<dbReference type="OrthoDB" id="515401at2759"/>
<feature type="compositionally biased region" description="Polar residues" evidence="9">
    <location>
        <begin position="632"/>
        <end position="647"/>
    </location>
</feature>
<sequence>MKDFKDDTGKRDDSRRKLLEAVADPSTDALWRMYSGAKASLPYRDRMTNLTWRMLGLRVKNLHVSKHQQAAISPTFSATFGSKAGKEQDQDNNVDTDGFDYIAELRVLKDQTLPTTSHSGSVDPMETEVLNDSQLRHTDNHVNLVRSHRHPQAHHRDHDLSHNQSSKFGEPNDSSAMVSSFSSNSHQMKHFSQSHGGAPSFGFEDHGQYGSFSNLEQHVGFMGDMDVESFNVLGGHDAASQQDLSQDDEDDDVILRGTAAYSSPALISDSGVSSAGGNGSLIPPSNSTMFNTMDPSSSAFSNSVTIGGLNSTVLGGQTFFDEHDFLQSVNEGHGEDDPKLPALHATNSQVSLPDLYDRTSNVTPISIRRPSTAWQSNPIQSSPSSAIIAPSSLPNSQNSRRAVNINFVRKKQIKSSNSRRGSSSFATINGGSGILVNNITQDNAFVDAANRRPVSAGAGSTVGNSANKTETKCTNCHTKTTPLWRRDPEGNPLCNACGLFLKLHGVVRPLSLKTDVIKKRQRSSNKVSGQNSSSSVKKELSVEDTLPSTKARRPTNKKKLSSTSVLNGSQAKSQSSMARRKSKPGRDADNASSESGSGTPTPGPTLSMEAQVSDRTSQQAISSEMEIDRTSSADTGISGLANPNPNSHGLDVFLDQWSNSPSGDQQTSEATAFLEDQPELKSKANDQQHFNLSAGPRAAEQSEPMNEVSGVPATSAKKNAGDNANWDWLTLSL</sequence>
<dbReference type="Pfam" id="PF00320">
    <property type="entry name" value="GATA"/>
    <property type="match status" value="1"/>
</dbReference>
<evidence type="ECO:0000256" key="2">
    <source>
        <dbReference type="ARBA" id="ARBA00022723"/>
    </source>
</evidence>
<dbReference type="GO" id="GO:0000978">
    <property type="term" value="F:RNA polymerase II cis-regulatory region sequence-specific DNA binding"/>
    <property type="evidence" value="ECO:0007669"/>
    <property type="project" value="TreeGrafter"/>
</dbReference>
<feature type="compositionally biased region" description="Low complexity" evidence="9">
    <location>
        <begin position="524"/>
        <end position="535"/>
    </location>
</feature>
<evidence type="ECO:0000256" key="4">
    <source>
        <dbReference type="ARBA" id="ARBA00022833"/>
    </source>
</evidence>
<dbReference type="PROSITE" id="PS50114">
    <property type="entry name" value="GATA_ZN_FINGER_2"/>
    <property type="match status" value="1"/>
</dbReference>
<dbReference type="SUPFAM" id="SSF57716">
    <property type="entry name" value="Glucocorticoid receptor-like (DNA-binding domain)"/>
    <property type="match status" value="1"/>
</dbReference>
<feature type="compositionally biased region" description="Polar residues" evidence="9">
    <location>
        <begin position="656"/>
        <end position="670"/>
    </location>
</feature>
<dbReference type="InterPro" id="IPR039355">
    <property type="entry name" value="Transcription_factor_GATA"/>
</dbReference>